<accession>A0ABM7MZZ9</accession>
<evidence type="ECO:0000256" key="5">
    <source>
        <dbReference type="SAM" id="SignalP"/>
    </source>
</evidence>
<organism evidence="7 8">
    <name type="scientific">Erwinia rhapontici</name>
    <name type="common">Pectobacterium rhapontici</name>
    <dbReference type="NCBI Taxonomy" id="55212"/>
    <lineage>
        <taxon>Bacteria</taxon>
        <taxon>Pseudomonadati</taxon>
        <taxon>Pseudomonadota</taxon>
        <taxon>Gammaproteobacteria</taxon>
        <taxon>Enterobacterales</taxon>
        <taxon>Erwiniaceae</taxon>
        <taxon>Erwinia</taxon>
    </lineage>
</organism>
<dbReference type="EMBL" id="AP024329">
    <property type="protein sequence ID" value="BCQ34796.1"/>
    <property type="molecule type" value="Genomic_DNA"/>
</dbReference>
<dbReference type="InterPro" id="IPR018660">
    <property type="entry name" value="MliC"/>
</dbReference>
<keyword evidence="8" id="KW-1185">Reference proteome</keyword>
<gene>
    <name evidence="7" type="ORF">ERHA53_21390</name>
</gene>
<feature type="chain" id="PRO_5045114354" evidence="5">
    <location>
        <begin position="22"/>
        <end position="108"/>
    </location>
</feature>
<evidence type="ECO:0000256" key="2">
    <source>
        <dbReference type="ARBA" id="ARBA00023136"/>
    </source>
</evidence>
<reference evidence="7 8" key="1">
    <citation type="submission" date="2021-01" db="EMBL/GenBank/DDBJ databases">
        <title>Complete genome sequence of Erwinia rhapontici MAFF 311153.</title>
        <authorList>
            <person name="Morohoshi T."/>
            <person name="Someya N."/>
        </authorList>
    </citation>
    <scope>NUCLEOTIDE SEQUENCE [LARGE SCALE GENOMIC DNA]</scope>
    <source>
        <strain evidence="7 8">MAFF 311153</strain>
    </source>
</reference>
<name>A0ABM7MZZ9_ERWRD</name>
<dbReference type="Pfam" id="PF09864">
    <property type="entry name" value="MliC"/>
    <property type="match status" value="1"/>
</dbReference>
<dbReference type="Gene3D" id="2.40.128.200">
    <property type="match status" value="1"/>
</dbReference>
<keyword evidence="3" id="KW-0564">Palmitate</keyword>
<keyword evidence="2" id="KW-0472">Membrane</keyword>
<keyword evidence="1 5" id="KW-0732">Signal</keyword>
<dbReference type="GeneID" id="99866426"/>
<sequence length="108" mass="11867">MKKGYIAVAGMLVALSGCSYFQTDSHTPVNTLHYTCGTLPLTVKLDNSKSEVSLILDGQPLVLKQQPAASGTRYSDEHYVFWSKGDSAFIERNDKIIIDDCQLQQPAS</sequence>
<protein>
    <submittedName>
        <fullName evidence="7">Lipoprotein</fullName>
    </submittedName>
</protein>
<evidence type="ECO:0000256" key="1">
    <source>
        <dbReference type="ARBA" id="ARBA00022729"/>
    </source>
</evidence>
<dbReference type="InterPro" id="IPR036328">
    <property type="entry name" value="MliC_sf"/>
</dbReference>
<evidence type="ECO:0000256" key="4">
    <source>
        <dbReference type="ARBA" id="ARBA00023288"/>
    </source>
</evidence>
<dbReference type="RefSeq" id="WP_133845226.1">
    <property type="nucleotide sequence ID" value="NZ_AP024329.1"/>
</dbReference>
<dbReference type="Proteomes" id="UP000677515">
    <property type="component" value="Chromosome"/>
</dbReference>
<evidence type="ECO:0000313" key="7">
    <source>
        <dbReference type="EMBL" id="BCQ34796.1"/>
    </source>
</evidence>
<proteinExistence type="predicted"/>
<feature type="domain" description="C-type lysozyme inhibitor" evidence="6">
    <location>
        <begin position="34"/>
        <end position="96"/>
    </location>
</feature>
<evidence type="ECO:0000256" key="3">
    <source>
        <dbReference type="ARBA" id="ARBA00023139"/>
    </source>
</evidence>
<feature type="signal peptide" evidence="5">
    <location>
        <begin position="1"/>
        <end position="21"/>
    </location>
</feature>
<evidence type="ECO:0000313" key="8">
    <source>
        <dbReference type="Proteomes" id="UP000677515"/>
    </source>
</evidence>
<evidence type="ECO:0000259" key="6">
    <source>
        <dbReference type="Pfam" id="PF09864"/>
    </source>
</evidence>
<dbReference type="PROSITE" id="PS51257">
    <property type="entry name" value="PROKAR_LIPOPROTEIN"/>
    <property type="match status" value="1"/>
</dbReference>
<keyword evidence="4 7" id="KW-0449">Lipoprotein</keyword>
<dbReference type="SUPFAM" id="SSF141488">
    <property type="entry name" value="YdhA-like"/>
    <property type="match status" value="1"/>
</dbReference>